<organism evidence="1 2">
    <name type="scientific">Streptomyces telluris</name>
    <dbReference type="NCBI Taxonomy" id="2720021"/>
    <lineage>
        <taxon>Bacteria</taxon>
        <taxon>Bacillati</taxon>
        <taxon>Actinomycetota</taxon>
        <taxon>Actinomycetes</taxon>
        <taxon>Kitasatosporales</taxon>
        <taxon>Streptomycetaceae</taxon>
        <taxon>Streptomyces</taxon>
    </lineage>
</organism>
<dbReference type="Proteomes" id="UP001142374">
    <property type="component" value="Unassembled WGS sequence"/>
</dbReference>
<protein>
    <submittedName>
        <fullName evidence="1">Uncharacterized protein</fullName>
    </submittedName>
</protein>
<name>A0A9X2LD67_9ACTN</name>
<accession>A0A9X2LD67</accession>
<keyword evidence="2" id="KW-1185">Reference proteome</keyword>
<dbReference type="AlphaFoldDB" id="A0A9X2LD67"/>
<evidence type="ECO:0000313" key="2">
    <source>
        <dbReference type="Proteomes" id="UP001142374"/>
    </source>
</evidence>
<sequence length="60" mass="6518">MKDTSLGKIGTAVGWDGENGMVTLAPLDGSGSDWDTTEYKPPNEVDRLWARLIKARAGRL</sequence>
<proteinExistence type="predicted"/>
<evidence type="ECO:0000313" key="1">
    <source>
        <dbReference type="EMBL" id="MCQ8768936.1"/>
    </source>
</evidence>
<reference evidence="1" key="1">
    <citation type="submission" date="2022-06" db="EMBL/GenBank/DDBJ databases">
        <title>WGS of actinobacteria.</title>
        <authorList>
            <person name="Thawai C."/>
        </authorList>
    </citation>
    <scope>NUCLEOTIDE SEQUENCE</scope>
    <source>
        <strain evidence="1">AA8</strain>
    </source>
</reference>
<comment type="caution">
    <text evidence="1">The sequence shown here is derived from an EMBL/GenBank/DDBJ whole genome shotgun (WGS) entry which is preliminary data.</text>
</comment>
<dbReference type="EMBL" id="JANIID010000002">
    <property type="protein sequence ID" value="MCQ8768936.1"/>
    <property type="molecule type" value="Genomic_DNA"/>
</dbReference>
<dbReference type="RefSeq" id="WP_256789706.1">
    <property type="nucleotide sequence ID" value="NZ_JANIID010000002.1"/>
</dbReference>
<gene>
    <name evidence="1" type="ORF">NQU55_03960</name>
</gene>